<evidence type="ECO:0000313" key="2">
    <source>
        <dbReference type="EMBL" id="PFX33073.1"/>
    </source>
</evidence>
<dbReference type="Proteomes" id="UP000225706">
    <property type="component" value="Unassembled WGS sequence"/>
</dbReference>
<dbReference type="EMBL" id="LSMT01000016">
    <property type="protein sequence ID" value="PFX33073.1"/>
    <property type="molecule type" value="Genomic_DNA"/>
</dbReference>
<dbReference type="AlphaFoldDB" id="A0A2B4SVF0"/>
<accession>A0A2B4SVF0</accession>
<keyword evidence="3" id="KW-1185">Reference proteome</keyword>
<protein>
    <submittedName>
        <fullName evidence="2">Uncharacterized protein</fullName>
    </submittedName>
</protein>
<dbReference type="InterPro" id="IPR021862">
    <property type="entry name" value="DUF3472"/>
</dbReference>
<organism evidence="2 3">
    <name type="scientific">Stylophora pistillata</name>
    <name type="common">Smooth cauliflower coral</name>
    <dbReference type="NCBI Taxonomy" id="50429"/>
    <lineage>
        <taxon>Eukaryota</taxon>
        <taxon>Metazoa</taxon>
        <taxon>Cnidaria</taxon>
        <taxon>Anthozoa</taxon>
        <taxon>Hexacorallia</taxon>
        <taxon>Scleractinia</taxon>
        <taxon>Astrocoeniina</taxon>
        <taxon>Pocilloporidae</taxon>
        <taxon>Stylophora</taxon>
    </lineage>
</organism>
<sequence>MASKLKDVSKLRLVLVEGDDYAKSAGEYSLTDDKVRNKNIWVCQSNSRMMFYTGSSWVITAIQYMQDVLDGSTGGFESSKPAEEPYEANWSPKFKVSEVYLSNKWVIAEQLYRSPSVHIWWSAAANPEVQREGVTWFYNEVIVKETAGSSYFMTNGFTGGYMGIQDRSPKWVLFSIWDKTSTEDDPNASPDDLVKVLAHGEGVTVKRFGGEGTGGQSYLTYDWKVGHTYQLMVNVRPDAKESDKAVFTGWFRIPELNIWRLLASFQVRPTATSKKLEDPYSFLEDWIGNGYRRKGLWGPAWIRTDRGPWVQATHGRGTTTEYDANNRNVFLSDDRKHLGMTTGGPTLTDTSLGPYTCDSSSIPSVLRLNPLPDRDGAPARES</sequence>
<feature type="compositionally biased region" description="Basic and acidic residues" evidence="1">
    <location>
        <begin position="372"/>
        <end position="382"/>
    </location>
</feature>
<proteinExistence type="predicted"/>
<gene>
    <name evidence="2" type="ORF">AWC38_SpisGene2076</name>
</gene>
<dbReference type="Pfam" id="PF11958">
    <property type="entry name" value="DUF3472"/>
    <property type="match status" value="1"/>
</dbReference>
<evidence type="ECO:0000256" key="1">
    <source>
        <dbReference type="SAM" id="MobiDB-lite"/>
    </source>
</evidence>
<dbReference type="OrthoDB" id="6338748at2759"/>
<name>A0A2B4SVF0_STYPI</name>
<comment type="caution">
    <text evidence="2">The sequence shown here is derived from an EMBL/GenBank/DDBJ whole genome shotgun (WGS) entry which is preliminary data.</text>
</comment>
<reference evidence="3" key="1">
    <citation type="journal article" date="2017" name="bioRxiv">
        <title>Comparative analysis of the genomes of Stylophora pistillata and Acropora digitifera provides evidence for extensive differences between species of corals.</title>
        <authorList>
            <person name="Voolstra C.R."/>
            <person name="Li Y."/>
            <person name="Liew Y.J."/>
            <person name="Baumgarten S."/>
            <person name="Zoccola D."/>
            <person name="Flot J.-F."/>
            <person name="Tambutte S."/>
            <person name="Allemand D."/>
            <person name="Aranda M."/>
        </authorList>
    </citation>
    <scope>NUCLEOTIDE SEQUENCE [LARGE SCALE GENOMIC DNA]</scope>
</reference>
<evidence type="ECO:0000313" key="3">
    <source>
        <dbReference type="Proteomes" id="UP000225706"/>
    </source>
</evidence>
<feature type="region of interest" description="Disordered" evidence="1">
    <location>
        <begin position="363"/>
        <end position="382"/>
    </location>
</feature>